<dbReference type="Gene3D" id="3.90.550.10">
    <property type="entry name" value="Spore Coat Polysaccharide Biosynthesis Protein SpsA, Chain A"/>
    <property type="match status" value="1"/>
</dbReference>
<evidence type="ECO:0008006" key="3">
    <source>
        <dbReference type="Google" id="ProtNLM"/>
    </source>
</evidence>
<evidence type="ECO:0000313" key="2">
    <source>
        <dbReference type="Proteomes" id="UP000013827"/>
    </source>
</evidence>
<proteinExistence type="predicted"/>
<protein>
    <recommendedName>
        <fullName evidence="3">Glycosyltransferase 2-like domain-containing protein</fullName>
    </recommendedName>
</protein>
<name>A0A0D3K0Y6_EMIH1</name>
<dbReference type="InterPro" id="IPR029044">
    <property type="entry name" value="Nucleotide-diphossugar_trans"/>
</dbReference>
<reference evidence="1" key="2">
    <citation type="submission" date="2024-10" db="UniProtKB">
        <authorList>
            <consortium name="EnsemblProtists"/>
        </authorList>
    </citation>
    <scope>IDENTIFICATION</scope>
</reference>
<dbReference type="HOGENOM" id="CLU_367033_0_0_1"/>
<reference evidence="2" key="1">
    <citation type="journal article" date="2013" name="Nature">
        <title>Pan genome of the phytoplankton Emiliania underpins its global distribution.</title>
        <authorList>
            <person name="Read B.A."/>
            <person name="Kegel J."/>
            <person name="Klute M.J."/>
            <person name="Kuo A."/>
            <person name="Lefebvre S.C."/>
            <person name="Maumus F."/>
            <person name="Mayer C."/>
            <person name="Miller J."/>
            <person name="Monier A."/>
            <person name="Salamov A."/>
            <person name="Young J."/>
            <person name="Aguilar M."/>
            <person name="Claverie J.M."/>
            <person name="Frickenhaus S."/>
            <person name="Gonzalez K."/>
            <person name="Herman E.K."/>
            <person name="Lin Y.C."/>
            <person name="Napier J."/>
            <person name="Ogata H."/>
            <person name="Sarno A.F."/>
            <person name="Shmutz J."/>
            <person name="Schroeder D."/>
            <person name="de Vargas C."/>
            <person name="Verret F."/>
            <person name="von Dassow P."/>
            <person name="Valentin K."/>
            <person name="Van de Peer Y."/>
            <person name="Wheeler G."/>
            <person name="Dacks J.B."/>
            <person name="Delwiche C.F."/>
            <person name="Dyhrman S.T."/>
            <person name="Glockner G."/>
            <person name="John U."/>
            <person name="Richards T."/>
            <person name="Worden A.Z."/>
            <person name="Zhang X."/>
            <person name="Grigoriev I.V."/>
            <person name="Allen A.E."/>
            <person name="Bidle K."/>
            <person name="Borodovsky M."/>
            <person name="Bowler C."/>
            <person name="Brownlee C."/>
            <person name="Cock J.M."/>
            <person name="Elias M."/>
            <person name="Gladyshev V.N."/>
            <person name="Groth M."/>
            <person name="Guda C."/>
            <person name="Hadaegh A."/>
            <person name="Iglesias-Rodriguez M.D."/>
            <person name="Jenkins J."/>
            <person name="Jones B.M."/>
            <person name="Lawson T."/>
            <person name="Leese F."/>
            <person name="Lindquist E."/>
            <person name="Lobanov A."/>
            <person name="Lomsadze A."/>
            <person name="Malik S.B."/>
            <person name="Marsh M.E."/>
            <person name="Mackinder L."/>
            <person name="Mock T."/>
            <person name="Mueller-Roeber B."/>
            <person name="Pagarete A."/>
            <person name="Parker M."/>
            <person name="Probert I."/>
            <person name="Quesneville H."/>
            <person name="Raines C."/>
            <person name="Rensing S.A."/>
            <person name="Riano-Pachon D.M."/>
            <person name="Richier S."/>
            <person name="Rokitta S."/>
            <person name="Shiraiwa Y."/>
            <person name="Soanes D.M."/>
            <person name="van der Giezen M."/>
            <person name="Wahlund T.M."/>
            <person name="Williams B."/>
            <person name="Wilson W."/>
            <person name="Wolfe G."/>
            <person name="Wurch L.L."/>
        </authorList>
    </citation>
    <scope>NUCLEOTIDE SEQUENCE</scope>
</reference>
<dbReference type="SUPFAM" id="SSF53448">
    <property type="entry name" value="Nucleotide-diphospho-sugar transferases"/>
    <property type="match status" value="1"/>
</dbReference>
<dbReference type="GeneID" id="19046770"/>
<dbReference type="PaxDb" id="2903-EOD29421"/>
<dbReference type="Proteomes" id="UP000013827">
    <property type="component" value="Unassembled WGS sequence"/>
</dbReference>
<dbReference type="RefSeq" id="XP_005781850.1">
    <property type="nucleotide sequence ID" value="XM_005781793.1"/>
</dbReference>
<dbReference type="EnsemblProtists" id="EOD29421">
    <property type="protein sequence ID" value="EOD29421"/>
    <property type="gene ID" value="EMIHUDRAFT_204091"/>
</dbReference>
<dbReference type="AlphaFoldDB" id="A0A0D3K0Y6"/>
<organism evidence="1 2">
    <name type="scientific">Emiliania huxleyi (strain CCMP1516)</name>
    <dbReference type="NCBI Taxonomy" id="280463"/>
    <lineage>
        <taxon>Eukaryota</taxon>
        <taxon>Haptista</taxon>
        <taxon>Haptophyta</taxon>
        <taxon>Prymnesiophyceae</taxon>
        <taxon>Isochrysidales</taxon>
        <taxon>Noelaerhabdaceae</taxon>
        <taxon>Emiliania</taxon>
    </lineage>
</organism>
<sequence length="760" mass="83406">MSSQVGLPVMGTVAFRKAHELIAQWRSIDTAVYSTFILAENGLSAEVSLAVAEHIKGSCQDRPVPVWLEAPENPSPHANATQLQVCAARHPLVREVHVLQWARNEGCAVAWNAILRHGFGLGAPYVIVANDDVSFSPWALHAFHSAVMQRLLKDRVPSSNLYPALRASMPNKQSGRHSGGNWSLFAFSRGVVERAGYFDENIFPPYYEDDDMTIRLALLGVPDLRVREASFVHAAKHTGHDQLPAADMEMLRAMGRRACTAVYLARKWRLHVKHDSRGWGRFYQDDSQPRPGAAAEDWAWLEFQRGGVPYRAWPKATRQSVLATAVERWRPVDLDRQQYIRSGGGDVCYHCLSGATAPSPPWMGAVCRELSAPPAPEGSARGTAGLTREYRCYVQRYADLLRAYCDGKLASCNWRKVARHWERSGRAEGRSKGCNQATGARSTAETVLAAASRAVAAIARLPSRAASALGGAAAIGGVLQREYTCYVQRHKDLLHAYCNGDLALCNWRKVARHWDDRGRAEGRQKECLNSPFVYREGQYEAACKSLAGAANATGECPSDCSALGTPGSVCPMVLACEAVSGAEASKAPRGNVACTTARLPGLGFNPSIIHAPTWIREQHGWSAARYLASERYEIFNNRVSCRNRRTPSSTESPLPASPLMPAIARPHSLVAINPVRDGRYDLGGRRRTHNMSSTRMILLDKKFRVITRMLLYGGRCAAGLLQVTDLRLLGEEQPPSGAIIATYSSYMADAVQDKGACYNV</sequence>
<dbReference type="KEGG" id="ehx:EMIHUDRAFT_204091"/>
<evidence type="ECO:0000313" key="1">
    <source>
        <dbReference type="EnsemblProtists" id="EOD29421"/>
    </source>
</evidence>
<accession>A0A0D3K0Y6</accession>
<keyword evidence="2" id="KW-1185">Reference proteome</keyword>